<gene>
    <name evidence="1" type="ORF">CC1G_07845</name>
</gene>
<accession>A8P413</accession>
<proteinExistence type="predicted"/>
<comment type="caution">
    <text evidence="1">The sequence shown here is derived from an EMBL/GenBank/DDBJ whole genome shotgun (WGS) entry which is preliminary data.</text>
</comment>
<evidence type="ECO:0000313" key="1">
    <source>
        <dbReference type="EMBL" id="EAU83163.2"/>
    </source>
</evidence>
<organism evidence="1 2">
    <name type="scientific">Coprinopsis cinerea (strain Okayama-7 / 130 / ATCC MYA-4618 / FGSC 9003)</name>
    <name type="common">Inky cap fungus</name>
    <name type="synonym">Hormographiella aspergillata</name>
    <dbReference type="NCBI Taxonomy" id="240176"/>
    <lineage>
        <taxon>Eukaryota</taxon>
        <taxon>Fungi</taxon>
        <taxon>Dikarya</taxon>
        <taxon>Basidiomycota</taxon>
        <taxon>Agaricomycotina</taxon>
        <taxon>Agaricomycetes</taxon>
        <taxon>Agaricomycetidae</taxon>
        <taxon>Agaricales</taxon>
        <taxon>Agaricineae</taxon>
        <taxon>Psathyrellaceae</taxon>
        <taxon>Coprinopsis</taxon>
    </lineage>
</organism>
<keyword evidence="2" id="KW-1185">Reference proteome</keyword>
<name>A8P413_COPC7</name>
<protein>
    <submittedName>
        <fullName evidence="1">Uncharacterized protein</fullName>
    </submittedName>
</protein>
<reference evidence="1 2" key="1">
    <citation type="journal article" date="2010" name="Proc. Natl. Acad. Sci. U.S.A.">
        <title>Insights into evolution of multicellular fungi from the assembled chromosomes of the mushroom Coprinopsis cinerea (Coprinus cinereus).</title>
        <authorList>
            <person name="Stajich J.E."/>
            <person name="Wilke S.K."/>
            <person name="Ahren D."/>
            <person name="Au C.H."/>
            <person name="Birren B.W."/>
            <person name="Borodovsky M."/>
            <person name="Burns C."/>
            <person name="Canback B."/>
            <person name="Casselton L.A."/>
            <person name="Cheng C.K."/>
            <person name="Deng J."/>
            <person name="Dietrich F.S."/>
            <person name="Fargo D.C."/>
            <person name="Farman M.L."/>
            <person name="Gathman A.C."/>
            <person name="Goldberg J."/>
            <person name="Guigo R."/>
            <person name="Hoegger P.J."/>
            <person name="Hooker J.B."/>
            <person name="Huggins A."/>
            <person name="James T.Y."/>
            <person name="Kamada T."/>
            <person name="Kilaru S."/>
            <person name="Kodira C."/>
            <person name="Kues U."/>
            <person name="Kupfer D."/>
            <person name="Kwan H.S."/>
            <person name="Lomsadze A."/>
            <person name="Li W."/>
            <person name="Lilly W.W."/>
            <person name="Ma L.J."/>
            <person name="Mackey A.J."/>
            <person name="Manning G."/>
            <person name="Martin F."/>
            <person name="Muraguchi H."/>
            <person name="Natvig D.O."/>
            <person name="Palmerini H."/>
            <person name="Ramesh M.A."/>
            <person name="Rehmeyer C.J."/>
            <person name="Roe B.A."/>
            <person name="Shenoy N."/>
            <person name="Stanke M."/>
            <person name="Ter-Hovhannisyan V."/>
            <person name="Tunlid A."/>
            <person name="Velagapudi R."/>
            <person name="Vision T.J."/>
            <person name="Zeng Q."/>
            <person name="Zolan M.E."/>
            <person name="Pukkila P.J."/>
        </authorList>
    </citation>
    <scope>NUCLEOTIDE SEQUENCE [LARGE SCALE GENOMIC DNA]</scope>
    <source>
        <strain evidence="2">Okayama-7 / 130 / ATCC MYA-4618 / FGSC 9003</strain>
    </source>
</reference>
<dbReference type="RefSeq" id="XP_001838654.2">
    <property type="nucleotide sequence ID" value="XM_001838602.2"/>
</dbReference>
<dbReference type="HOGENOM" id="CLU_2687746_0_0_1"/>
<dbReference type="VEuPathDB" id="FungiDB:CC1G_07845"/>
<dbReference type="InParanoid" id="A8P413"/>
<dbReference type="AlphaFoldDB" id="A8P413"/>
<evidence type="ECO:0000313" key="2">
    <source>
        <dbReference type="Proteomes" id="UP000001861"/>
    </source>
</evidence>
<dbReference type="EMBL" id="AACS02000004">
    <property type="protein sequence ID" value="EAU83163.2"/>
    <property type="molecule type" value="Genomic_DNA"/>
</dbReference>
<dbReference type="Proteomes" id="UP000001861">
    <property type="component" value="Unassembled WGS sequence"/>
</dbReference>
<sequence>MGPGQLRICEDDYRCRAHANHVPYLGEHNCDSRGCPKPGGTREDPVLKEIVIVKDLCARCKEKLSKSGLGPAQH</sequence>
<dbReference type="GeneID" id="6015247"/>
<dbReference type="KEGG" id="cci:CC1G_07845"/>